<dbReference type="EMBL" id="KP892657">
    <property type="protein sequence ID" value="AKI85283.1"/>
    <property type="molecule type" value="Genomic_DNA"/>
</dbReference>
<evidence type="ECO:0000259" key="8">
    <source>
        <dbReference type="PROSITE" id="PS50928"/>
    </source>
</evidence>
<evidence type="ECO:0000256" key="7">
    <source>
        <dbReference type="SAM" id="Phobius"/>
    </source>
</evidence>
<dbReference type="GO" id="GO:0055085">
    <property type="term" value="P:transmembrane transport"/>
    <property type="evidence" value="ECO:0007669"/>
    <property type="project" value="InterPro"/>
</dbReference>
<dbReference type="InterPro" id="IPR035906">
    <property type="entry name" value="MetI-like_sf"/>
</dbReference>
<evidence type="ECO:0000313" key="9">
    <source>
        <dbReference type="EMBL" id="AKI85283.1"/>
    </source>
</evidence>
<feature type="transmembrane region" description="Helical" evidence="7">
    <location>
        <begin position="101"/>
        <end position="122"/>
    </location>
</feature>
<dbReference type="PANTHER" id="PTHR43163:SF6">
    <property type="entry name" value="DIPEPTIDE TRANSPORT SYSTEM PERMEASE PROTEIN DPPB-RELATED"/>
    <property type="match status" value="1"/>
</dbReference>
<dbReference type="CDD" id="cd06261">
    <property type="entry name" value="TM_PBP2"/>
    <property type="match status" value="1"/>
</dbReference>
<dbReference type="SUPFAM" id="SSF161098">
    <property type="entry name" value="MetI-like"/>
    <property type="match status" value="1"/>
</dbReference>
<sequence length="313" mass="34252">MAVYALKRILLAVPTLLAVLTLIFIIVRVVPGDPATAALGDYASKEAVEALRQRMGLDKPLYVQYVDFLSGLLRGDLGRSLISSQPVIDQIRFALPHTIELAVAAILIGLVLGIPVGIITAVRRNTMVDYVGRVLSLAGLSFPAFYLGILLLYFFSVRWRLFPTLGAGNFSDPLANLHHLALPAISLGLIETAYIGRMTRSVMINVLGDDYVRTARAKGLSNRVVLLRHAFRAALIPIVSLVGIFAISLIGSSVLTEIVFSRPGLGRLMVGAIRQRDYTTVQSIMVIYACFIVFINLITDLVYGLVDPRVRYE</sequence>
<name>A0A0G2YN76_9ZZZZ</name>
<feature type="transmembrane region" description="Helical" evidence="7">
    <location>
        <begin position="175"/>
        <end position="195"/>
    </location>
</feature>
<organism evidence="9">
    <name type="scientific">uncultured organism</name>
    <dbReference type="NCBI Taxonomy" id="155900"/>
    <lineage>
        <taxon>unclassified sequences</taxon>
        <taxon>environmental samples</taxon>
    </lineage>
</organism>
<keyword evidence="3" id="KW-1003">Cell membrane</keyword>
<dbReference type="PROSITE" id="PS50928">
    <property type="entry name" value="ABC_TM1"/>
    <property type="match status" value="1"/>
</dbReference>
<dbReference type="Pfam" id="PF00528">
    <property type="entry name" value="BPD_transp_1"/>
    <property type="match status" value="1"/>
</dbReference>
<feature type="domain" description="ABC transmembrane type-1" evidence="8">
    <location>
        <begin position="95"/>
        <end position="303"/>
    </location>
</feature>
<dbReference type="AlphaFoldDB" id="A0A0G2YN76"/>
<dbReference type="InterPro" id="IPR045621">
    <property type="entry name" value="BPD_transp_1_N"/>
</dbReference>
<evidence type="ECO:0000256" key="2">
    <source>
        <dbReference type="ARBA" id="ARBA00022448"/>
    </source>
</evidence>
<keyword evidence="6 7" id="KW-0472">Membrane</keyword>
<feature type="transmembrane region" description="Helical" evidence="7">
    <location>
        <begin position="134"/>
        <end position="155"/>
    </location>
</feature>
<keyword evidence="4 7" id="KW-0812">Transmembrane</keyword>
<keyword evidence="5 7" id="KW-1133">Transmembrane helix</keyword>
<evidence type="ECO:0000256" key="4">
    <source>
        <dbReference type="ARBA" id="ARBA00022692"/>
    </source>
</evidence>
<feature type="transmembrane region" description="Helical" evidence="7">
    <location>
        <begin position="9"/>
        <end position="30"/>
    </location>
</feature>
<proteinExistence type="predicted"/>
<feature type="transmembrane region" description="Helical" evidence="7">
    <location>
        <begin position="233"/>
        <end position="260"/>
    </location>
</feature>
<evidence type="ECO:0000256" key="3">
    <source>
        <dbReference type="ARBA" id="ARBA00022475"/>
    </source>
</evidence>
<evidence type="ECO:0000256" key="5">
    <source>
        <dbReference type="ARBA" id="ARBA00022989"/>
    </source>
</evidence>
<dbReference type="Gene3D" id="1.10.3720.10">
    <property type="entry name" value="MetI-like"/>
    <property type="match status" value="1"/>
</dbReference>
<dbReference type="Pfam" id="PF19300">
    <property type="entry name" value="BPD_transp_1_N"/>
    <property type="match status" value="1"/>
</dbReference>
<feature type="transmembrane region" description="Helical" evidence="7">
    <location>
        <begin position="280"/>
        <end position="306"/>
    </location>
</feature>
<evidence type="ECO:0000256" key="6">
    <source>
        <dbReference type="ARBA" id="ARBA00023136"/>
    </source>
</evidence>
<dbReference type="PANTHER" id="PTHR43163">
    <property type="entry name" value="DIPEPTIDE TRANSPORT SYSTEM PERMEASE PROTEIN DPPB-RELATED"/>
    <property type="match status" value="1"/>
</dbReference>
<comment type="subcellular location">
    <subcellularLocation>
        <location evidence="1">Cell membrane</location>
        <topology evidence="1">Multi-pass membrane protein</topology>
    </subcellularLocation>
</comment>
<accession>A0A0G2YN76</accession>
<dbReference type="InterPro" id="IPR000515">
    <property type="entry name" value="MetI-like"/>
</dbReference>
<evidence type="ECO:0000256" key="1">
    <source>
        <dbReference type="ARBA" id="ARBA00004651"/>
    </source>
</evidence>
<keyword evidence="2" id="KW-0813">Transport</keyword>
<reference evidence="9" key="1">
    <citation type="journal article" date="2015" name="Front. Microbiol.">
        <title>Identification of novel esterase-active enzymes from hot environments by use of the host bacterium Thermus thermophilus.</title>
        <authorList>
            <person name="Leis B."/>
            <person name="Angelov A."/>
            <person name="Mientus M."/>
            <person name="Li H."/>
            <person name="Pham V.T."/>
            <person name="Lauinger B."/>
            <person name="Bongen P."/>
            <person name="Pietruszka J."/>
            <person name="Goncalves L.G."/>
            <person name="Santos H."/>
            <person name="Liebl W."/>
        </authorList>
    </citation>
    <scope>NUCLEOTIDE SEQUENCE</scope>
</reference>
<protein>
    <submittedName>
        <fullName evidence="9">Dipeptide transport system permease protein</fullName>
    </submittedName>
</protein>
<dbReference type="GO" id="GO:0005886">
    <property type="term" value="C:plasma membrane"/>
    <property type="evidence" value="ECO:0007669"/>
    <property type="project" value="UniProtKB-SubCell"/>
</dbReference>